<keyword evidence="1" id="KW-0812">Transmembrane</keyword>
<keyword evidence="3" id="KW-1185">Reference proteome</keyword>
<dbReference type="EMBL" id="JH711573">
    <property type="protein sequence ID" value="EIW86013.1"/>
    <property type="molecule type" value="Genomic_DNA"/>
</dbReference>
<protein>
    <submittedName>
        <fullName evidence="2">Uncharacterized protein</fullName>
    </submittedName>
</protein>
<dbReference type="GeneID" id="19208664"/>
<evidence type="ECO:0000256" key="1">
    <source>
        <dbReference type="SAM" id="Phobius"/>
    </source>
</evidence>
<feature type="transmembrane region" description="Helical" evidence="1">
    <location>
        <begin position="220"/>
        <end position="238"/>
    </location>
</feature>
<accession>A0A5M3N3R9</accession>
<feature type="transmembrane region" description="Helical" evidence="1">
    <location>
        <begin position="265"/>
        <end position="283"/>
    </location>
</feature>
<keyword evidence="1" id="KW-1133">Transmembrane helix</keyword>
<sequence length="345" mass="37770">MIVSNALGLDRAYGPFFFLKKVKCGVTIPDKDPDGGQISQQWEDMSSAVIVQEIMQEAADLQRITFLVGADSKKSDMVNVAVCDGTAFQPPIMVNRSLTSDVSKQLRYLGIIYIMRTLGLSTFGKSLYLESVSQVLNLVIVMLLQGLMTLRVYVLLGKPKSICLALGILFAVTQITNIVSMLYYLTAGEKFWTDDEVLGFHYCMYNVSTNRAWTIPTSSISLLVFEIVLCGFILNYAVKNLSVSLWSVPAHATASLTWIIVRDNLVYFFIALATLLLSSINLIPIISEAINSVAEVTLLSMAGPRMIISLRKSYLMALESGTAGSNELTTVAFNGAAPSQAENDP</sequence>
<proteinExistence type="predicted"/>
<name>A0A5M3N3R9_CONPW</name>
<dbReference type="RefSeq" id="XP_007762634.1">
    <property type="nucleotide sequence ID" value="XM_007764444.1"/>
</dbReference>
<dbReference type="AlphaFoldDB" id="A0A5M3N3R9"/>
<keyword evidence="1" id="KW-0472">Membrane</keyword>
<comment type="caution">
    <text evidence="2">The sequence shown here is derived from an EMBL/GenBank/DDBJ whole genome shotgun (WGS) entry which is preliminary data.</text>
</comment>
<feature type="transmembrane region" description="Helical" evidence="1">
    <location>
        <begin position="135"/>
        <end position="156"/>
    </location>
</feature>
<evidence type="ECO:0000313" key="2">
    <source>
        <dbReference type="EMBL" id="EIW86013.1"/>
    </source>
</evidence>
<feature type="transmembrane region" description="Helical" evidence="1">
    <location>
        <begin position="163"/>
        <end position="185"/>
    </location>
</feature>
<organism evidence="2 3">
    <name type="scientific">Coniophora puteana (strain RWD-64-598)</name>
    <name type="common">Brown rot fungus</name>
    <dbReference type="NCBI Taxonomy" id="741705"/>
    <lineage>
        <taxon>Eukaryota</taxon>
        <taxon>Fungi</taxon>
        <taxon>Dikarya</taxon>
        <taxon>Basidiomycota</taxon>
        <taxon>Agaricomycotina</taxon>
        <taxon>Agaricomycetes</taxon>
        <taxon>Agaricomycetidae</taxon>
        <taxon>Boletales</taxon>
        <taxon>Coniophorineae</taxon>
        <taxon>Coniophoraceae</taxon>
        <taxon>Coniophora</taxon>
    </lineage>
</organism>
<reference evidence="3" key="1">
    <citation type="journal article" date="2012" name="Science">
        <title>The Paleozoic origin of enzymatic lignin decomposition reconstructed from 31 fungal genomes.</title>
        <authorList>
            <person name="Floudas D."/>
            <person name="Binder M."/>
            <person name="Riley R."/>
            <person name="Barry K."/>
            <person name="Blanchette R.A."/>
            <person name="Henrissat B."/>
            <person name="Martinez A.T."/>
            <person name="Otillar R."/>
            <person name="Spatafora J.W."/>
            <person name="Yadav J.S."/>
            <person name="Aerts A."/>
            <person name="Benoit I."/>
            <person name="Boyd A."/>
            <person name="Carlson A."/>
            <person name="Copeland A."/>
            <person name="Coutinho P.M."/>
            <person name="de Vries R.P."/>
            <person name="Ferreira P."/>
            <person name="Findley K."/>
            <person name="Foster B."/>
            <person name="Gaskell J."/>
            <person name="Glotzer D."/>
            <person name="Gorecki P."/>
            <person name="Heitman J."/>
            <person name="Hesse C."/>
            <person name="Hori C."/>
            <person name="Igarashi K."/>
            <person name="Jurgens J.A."/>
            <person name="Kallen N."/>
            <person name="Kersten P."/>
            <person name="Kohler A."/>
            <person name="Kuees U."/>
            <person name="Kumar T.K.A."/>
            <person name="Kuo A."/>
            <person name="LaButti K."/>
            <person name="Larrondo L.F."/>
            <person name="Lindquist E."/>
            <person name="Ling A."/>
            <person name="Lombard V."/>
            <person name="Lucas S."/>
            <person name="Lundell T."/>
            <person name="Martin R."/>
            <person name="McLaughlin D.J."/>
            <person name="Morgenstern I."/>
            <person name="Morin E."/>
            <person name="Murat C."/>
            <person name="Nagy L.G."/>
            <person name="Nolan M."/>
            <person name="Ohm R.A."/>
            <person name="Patyshakuliyeva A."/>
            <person name="Rokas A."/>
            <person name="Ruiz-Duenas F.J."/>
            <person name="Sabat G."/>
            <person name="Salamov A."/>
            <person name="Samejima M."/>
            <person name="Schmutz J."/>
            <person name="Slot J.C."/>
            <person name="St John F."/>
            <person name="Stenlid J."/>
            <person name="Sun H."/>
            <person name="Sun S."/>
            <person name="Syed K."/>
            <person name="Tsang A."/>
            <person name="Wiebenga A."/>
            <person name="Young D."/>
            <person name="Pisabarro A."/>
            <person name="Eastwood D.C."/>
            <person name="Martin F."/>
            <person name="Cullen D."/>
            <person name="Grigoriev I.V."/>
            <person name="Hibbett D.S."/>
        </authorList>
    </citation>
    <scope>NUCLEOTIDE SEQUENCE [LARGE SCALE GENOMIC DNA]</scope>
    <source>
        <strain evidence="3">RWD-64-598 SS2</strain>
    </source>
</reference>
<dbReference type="KEGG" id="cput:CONPUDRAFT_68639"/>
<gene>
    <name evidence="2" type="ORF">CONPUDRAFT_68639</name>
</gene>
<evidence type="ECO:0000313" key="3">
    <source>
        <dbReference type="Proteomes" id="UP000053558"/>
    </source>
</evidence>
<dbReference type="Proteomes" id="UP000053558">
    <property type="component" value="Unassembled WGS sequence"/>
</dbReference>